<reference evidence="1" key="1">
    <citation type="submission" date="2024-09" db="EMBL/GenBank/DDBJ databases">
        <title>Black Yeasts Isolated from many extreme environments.</title>
        <authorList>
            <person name="Coleine C."/>
            <person name="Stajich J.E."/>
            <person name="Selbmann L."/>
        </authorList>
    </citation>
    <scope>NUCLEOTIDE SEQUENCE</scope>
    <source>
        <strain evidence="1">CCFEE 5737</strain>
    </source>
</reference>
<evidence type="ECO:0000313" key="1">
    <source>
        <dbReference type="EMBL" id="KAK3079699.1"/>
    </source>
</evidence>
<dbReference type="Proteomes" id="UP001186974">
    <property type="component" value="Unassembled WGS sequence"/>
</dbReference>
<accession>A0ACC3DSN5</accession>
<dbReference type="EMBL" id="JAWDJW010000970">
    <property type="protein sequence ID" value="KAK3079699.1"/>
    <property type="molecule type" value="Genomic_DNA"/>
</dbReference>
<protein>
    <submittedName>
        <fullName evidence="1">Uncharacterized protein</fullName>
    </submittedName>
</protein>
<proteinExistence type="predicted"/>
<sequence>MPREDCLNLNTIRPAGLRARRKLPVLVWICGGGFTQGPNADPAWNLSYVIRESVQQEQPIIGVAINYRLSFLGFPAGIQAMNAGITNLGFKDQRLALQWLQENIAAFGGDPDRVTIRGESAGAVGVSAQLVAYGGQKNSNPFRAAILHSGFLTGFTIFRTAPLFQPSYDALVANLSCSNHPNTLTCLRAAPVESIYKAQNQVTLPLLQWGPLVDGDFIKRAPVFEMNDGRVVRVPIMLGNNVDEGFWAIDFANGHPNTTDDIRHYFNAYVPALPSAAVEALLEAYPENAPAPPFSLPPDFPWCQTVRAANTTCGAQERRVAAMLGDTVFDAARLFMARGWAKQGLKAYSYRFDATPRSLPLKYQFPQGRWFSTHGVEMSYSLGLPRDYVAGNPDTVPVRDVPGHVALSRNMVSRMIAFVHTLDPNPPKSRHGRCLVISLW</sequence>
<keyword evidence="2" id="KW-1185">Reference proteome</keyword>
<gene>
    <name evidence="1" type="ORF">LTS18_004110</name>
</gene>
<comment type="caution">
    <text evidence="1">The sequence shown here is derived from an EMBL/GenBank/DDBJ whole genome shotgun (WGS) entry which is preliminary data.</text>
</comment>
<name>A0ACC3DSN5_9PEZI</name>
<organism evidence="1 2">
    <name type="scientific">Coniosporium uncinatum</name>
    <dbReference type="NCBI Taxonomy" id="93489"/>
    <lineage>
        <taxon>Eukaryota</taxon>
        <taxon>Fungi</taxon>
        <taxon>Dikarya</taxon>
        <taxon>Ascomycota</taxon>
        <taxon>Pezizomycotina</taxon>
        <taxon>Dothideomycetes</taxon>
        <taxon>Dothideomycetes incertae sedis</taxon>
        <taxon>Coniosporium</taxon>
    </lineage>
</organism>
<evidence type="ECO:0000313" key="2">
    <source>
        <dbReference type="Proteomes" id="UP001186974"/>
    </source>
</evidence>